<evidence type="ECO:0000313" key="3">
    <source>
        <dbReference type="Proteomes" id="UP000660611"/>
    </source>
</evidence>
<dbReference type="Proteomes" id="UP000660611">
    <property type="component" value="Unassembled WGS sequence"/>
</dbReference>
<reference evidence="2" key="1">
    <citation type="submission" date="2021-01" db="EMBL/GenBank/DDBJ databases">
        <title>Whole genome shotgun sequence of Dactylosporangium siamense NBRC 106093.</title>
        <authorList>
            <person name="Komaki H."/>
            <person name="Tamura T."/>
        </authorList>
    </citation>
    <scope>NUCLEOTIDE SEQUENCE</scope>
    <source>
        <strain evidence="2">NBRC 106093</strain>
    </source>
</reference>
<protein>
    <submittedName>
        <fullName evidence="2">Uncharacterized protein</fullName>
    </submittedName>
</protein>
<comment type="caution">
    <text evidence="2">The sequence shown here is derived from an EMBL/GenBank/DDBJ whole genome shotgun (WGS) entry which is preliminary data.</text>
</comment>
<gene>
    <name evidence="2" type="ORF">Dsi01nite_104190</name>
</gene>
<keyword evidence="1" id="KW-0472">Membrane</keyword>
<accession>A0A919UJ66</accession>
<dbReference type="EMBL" id="BONQ01000178">
    <property type="protein sequence ID" value="GIG52378.1"/>
    <property type="molecule type" value="Genomic_DNA"/>
</dbReference>
<dbReference type="AlphaFoldDB" id="A0A919UJ66"/>
<keyword evidence="1" id="KW-0812">Transmembrane</keyword>
<keyword evidence="1" id="KW-1133">Transmembrane helix</keyword>
<name>A0A919UJ66_9ACTN</name>
<feature type="transmembrane region" description="Helical" evidence="1">
    <location>
        <begin position="20"/>
        <end position="40"/>
    </location>
</feature>
<evidence type="ECO:0000313" key="2">
    <source>
        <dbReference type="EMBL" id="GIG52378.1"/>
    </source>
</evidence>
<organism evidence="2 3">
    <name type="scientific">Dactylosporangium siamense</name>
    <dbReference type="NCBI Taxonomy" id="685454"/>
    <lineage>
        <taxon>Bacteria</taxon>
        <taxon>Bacillati</taxon>
        <taxon>Actinomycetota</taxon>
        <taxon>Actinomycetes</taxon>
        <taxon>Micromonosporales</taxon>
        <taxon>Micromonosporaceae</taxon>
        <taxon>Dactylosporangium</taxon>
    </lineage>
</organism>
<dbReference type="RefSeq" id="WP_203853966.1">
    <property type="nucleotide sequence ID" value="NZ_BAAAVW010000026.1"/>
</dbReference>
<sequence length="73" mass="7702">MTATKHPRDRERTSIIVRYVHATANRSVLAVAVLTVLSVVPELREVAALAIGVVGAVTTAATGVALAAVKRRR</sequence>
<proteinExistence type="predicted"/>
<evidence type="ECO:0000256" key="1">
    <source>
        <dbReference type="SAM" id="Phobius"/>
    </source>
</evidence>
<keyword evidence="3" id="KW-1185">Reference proteome</keyword>
<feature type="transmembrane region" description="Helical" evidence="1">
    <location>
        <begin position="46"/>
        <end position="69"/>
    </location>
</feature>